<accession>A0A1V3A1Y3</accession>
<dbReference type="PANTHER" id="PTHR35801:SF1">
    <property type="entry name" value="PHOSPHOSERINE PHOSPHATASE RSBX"/>
    <property type="match status" value="1"/>
</dbReference>
<protein>
    <submittedName>
        <fullName evidence="1">Uncharacterized protein</fullName>
    </submittedName>
</protein>
<evidence type="ECO:0000313" key="1">
    <source>
        <dbReference type="EMBL" id="OOC11073.1"/>
    </source>
</evidence>
<dbReference type="STRING" id="252474.B1A74_02800"/>
<dbReference type="InterPro" id="IPR039248">
    <property type="entry name" value="Ptase_RsbX"/>
</dbReference>
<dbReference type="SUPFAM" id="SSF55874">
    <property type="entry name" value="ATPase domain of HSP90 chaperone/DNA topoisomerase II/histidine kinase"/>
    <property type="match status" value="1"/>
</dbReference>
<dbReference type="RefSeq" id="WP_077243699.1">
    <property type="nucleotide sequence ID" value="NZ_MUZR01000007.1"/>
</dbReference>
<dbReference type="Gene3D" id="3.60.40.10">
    <property type="entry name" value="PPM-type phosphatase domain"/>
    <property type="match status" value="1"/>
</dbReference>
<sequence length="347" mass="37347">MSAVPPARQPYALLSEQAAARAGGQVLLQSRLKTVARRLGFGEIKRERMLLVCQELVTNQMKYARGTGLVQIWEQRSPEPALDLFAMDFGPGIADLNQALADGHTTSGTLGKGLGTVRRLADDSDFYSVPATQAAGTPWQGTAAWARFRPGDNGQDEPGPAFGRYLRALHDAPHNGDCADLAVDRHGLRWVHMDGLGHGVEAATAVAGRCRPGEPGDSPAEVLHRLSRDLSGSRGAVGIAGEAMVAERGARVCGVGDMNAWVVREGERRGLEMAPGILGHDHRSCEEIRLDLPPHALVLTASDGIRRNWSLASFPGLWRRHPQLLALVLGQVLGRSNDDKSLLVIRL</sequence>
<dbReference type="Gene3D" id="3.30.565.10">
    <property type="entry name" value="Histidine kinase-like ATPase, C-terminal domain"/>
    <property type="match status" value="1"/>
</dbReference>
<dbReference type="InterPro" id="IPR036457">
    <property type="entry name" value="PPM-type-like_dom_sf"/>
</dbReference>
<evidence type="ECO:0000313" key="2">
    <source>
        <dbReference type="Proteomes" id="UP000189177"/>
    </source>
</evidence>
<dbReference type="OrthoDB" id="479131at2"/>
<proteinExistence type="predicted"/>
<keyword evidence="2" id="KW-1185">Reference proteome</keyword>
<dbReference type="PANTHER" id="PTHR35801">
    <property type="entry name" value="PHOSPHOSERINE PHOSPHATASE RSBX"/>
    <property type="match status" value="1"/>
</dbReference>
<name>A0A1V3A1Y3_9GAMM</name>
<comment type="caution">
    <text evidence="1">The sequence shown here is derived from an EMBL/GenBank/DDBJ whole genome shotgun (WGS) entry which is preliminary data.</text>
</comment>
<organism evidence="1 2">
    <name type="scientific">Thioalkalivibrio halophilus</name>
    <dbReference type="NCBI Taxonomy" id="252474"/>
    <lineage>
        <taxon>Bacteria</taxon>
        <taxon>Pseudomonadati</taxon>
        <taxon>Pseudomonadota</taxon>
        <taxon>Gammaproteobacteria</taxon>
        <taxon>Chromatiales</taxon>
        <taxon>Ectothiorhodospiraceae</taxon>
        <taxon>Thioalkalivibrio</taxon>
    </lineage>
</organism>
<dbReference type="AlphaFoldDB" id="A0A1V3A1Y3"/>
<dbReference type="EMBL" id="MUZR01000007">
    <property type="protein sequence ID" value="OOC11073.1"/>
    <property type="molecule type" value="Genomic_DNA"/>
</dbReference>
<gene>
    <name evidence="1" type="ORF">B1A74_02800</name>
</gene>
<dbReference type="InterPro" id="IPR036890">
    <property type="entry name" value="HATPase_C_sf"/>
</dbReference>
<reference evidence="1 2" key="1">
    <citation type="submission" date="2017-02" db="EMBL/GenBank/DDBJ databases">
        <title>Genomic diversity within the haloalkaliphilic genus Thioalkalivibrio.</title>
        <authorList>
            <person name="Ahn A.-C."/>
            <person name="Meier-Kolthoff J."/>
            <person name="Overmars L."/>
            <person name="Richter M."/>
            <person name="Woyke T."/>
            <person name="Sorokin D.Y."/>
            <person name="Muyzer G."/>
        </authorList>
    </citation>
    <scope>NUCLEOTIDE SEQUENCE [LARGE SCALE GENOMIC DNA]</scope>
    <source>
        <strain evidence="1 2">HL17</strain>
    </source>
</reference>
<dbReference type="Proteomes" id="UP000189177">
    <property type="component" value="Unassembled WGS sequence"/>
</dbReference>
<dbReference type="SUPFAM" id="SSF81606">
    <property type="entry name" value="PP2C-like"/>
    <property type="match status" value="1"/>
</dbReference>